<dbReference type="HOGENOM" id="CLU_140403_0_0_6"/>
<gene>
    <name evidence="1" type="ordered locus">Ping_1728</name>
</gene>
<sequence>MEQRQLDQKIVGIEVESAVVTYRQTLYSAFKEVDNVLSARQHYQYETARAVERIYASQYRHGAVSIQTWLDAKETQRNAEQSLLVNRYNQFSTQATIYQALGGSNIAARLSAEKVR</sequence>
<organism evidence="1 2">
    <name type="scientific">Psychromonas ingrahamii (strain DSM 17664 / CCUG 51855 / 37)</name>
    <dbReference type="NCBI Taxonomy" id="357804"/>
    <lineage>
        <taxon>Bacteria</taxon>
        <taxon>Pseudomonadati</taxon>
        <taxon>Pseudomonadota</taxon>
        <taxon>Gammaproteobacteria</taxon>
        <taxon>Alteromonadales</taxon>
        <taxon>Psychromonadaceae</taxon>
        <taxon>Psychromonas</taxon>
    </lineage>
</organism>
<reference evidence="1 2" key="1">
    <citation type="submission" date="2007-01" db="EMBL/GenBank/DDBJ databases">
        <title>Complete sequence of Psychromonas ingrahamii 37.</title>
        <authorList>
            <consortium name="US DOE Joint Genome Institute"/>
            <person name="Copeland A."/>
            <person name="Lucas S."/>
            <person name="Lapidus A."/>
            <person name="Barry K."/>
            <person name="Detter J.C."/>
            <person name="Glavina del Rio T."/>
            <person name="Hammon N."/>
            <person name="Israni S."/>
            <person name="Dalin E."/>
            <person name="Tice H."/>
            <person name="Pitluck S."/>
            <person name="Thompson L.S."/>
            <person name="Brettin T."/>
            <person name="Bruce D."/>
            <person name="Han C."/>
            <person name="Tapia R."/>
            <person name="Schmutz J."/>
            <person name="Larimer F."/>
            <person name="Land M."/>
            <person name="Hauser L."/>
            <person name="Kyrpides N."/>
            <person name="Ivanova N."/>
            <person name="Staley J."/>
            <person name="Richardson P."/>
        </authorList>
    </citation>
    <scope>NUCLEOTIDE SEQUENCE [LARGE SCALE GENOMIC DNA]</scope>
    <source>
        <strain evidence="1 2">37</strain>
    </source>
</reference>
<dbReference type="STRING" id="357804.Ping_1728"/>
<dbReference type="eggNOG" id="COG1538">
    <property type="taxonomic scope" value="Bacteria"/>
</dbReference>
<accession>A1SVJ7</accession>
<dbReference type="EMBL" id="CP000510">
    <property type="protein sequence ID" value="ABM03512.1"/>
    <property type="molecule type" value="Genomic_DNA"/>
</dbReference>
<dbReference type="SUPFAM" id="SSF56954">
    <property type="entry name" value="Outer membrane efflux proteins (OEP)"/>
    <property type="match status" value="1"/>
</dbReference>
<dbReference type="Proteomes" id="UP000000639">
    <property type="component" value="Chromosome"/>
</dbReference>
<dbReference type="Gene3D" id="1.20.1600.10">
    <property type="entry name" value="Outer membrane efflux proteins (OEP)"/>
    <property type="match status" value="1"/>
</dbReference>
<dbReference type="RefSeq" id="WP_011770072.1">
    <property type="nucleotide sequence ID" value="NC_008709.1"/>
</dbReference>
<evidence type="ECO:0000313" key="1">
    <source>
        <dbReference type="EMBL" id="ABM03512.1"/>
    </source>
</evidence>
<dbReference type="AlphaFoldDB" id="A1SVJ7"/>
<name>A1SVJ7_PSYIN</name>
<evidence type="ECO:0000313" key="2">
    <source>
        <dbReference type="Proteomes" id="UP000000639"/>
    </source>
</evidence>
<protein>
    <submittedName>
        <fullName evidence="1">Outer membrane efflux family protein</fullName>
    </submittedName>
</protein>
<proteinExistence type="predicted"/>
<dbReference type="OrthoDB" id="9770517at2"/>
<keyword evidence="2" id="KW-1185">Reference proteome</keyword>
<dbReference type="KEGG" id="pin:Ping_1728"/>